<name>A0ABS6DVZ1_9FIRM</name>
<sequence>MLESYTLMYKDIEVGIITYDEELDKFAFELNKNIKDTKYLPPILYDYTNLSLDYKPQHENILYWIEDRVMPPNRDGIDYILDKMGLNFYDAWTICKANKGMSLEDYWWLNSGEDEYEKCHIRYLIESGKQTYFGRPV</sequence>
<keyword evidence="2" id="KW-1185">Reference proteome</keyword>
<comment type="caution">
    <text evidence="1">The sequence shown here is derived from an EMBL/GenBank/DDBJ whole genome shotgun (WGS) entry which is preliminary data.</text>
</comment>
<organism evidence="1 2">
    <name type="scientific">Intestinibacter bartlettii</name>
    <dbReference type="NCBI Taxonomy" id="261299"/>
    <lineage>
        <taxon>Bacteria</taxon>
        <taxon>Bacillati</taxon>
        <taxon>Bacillota</taxon>
        <taxon>Clostridia</taxon>
        <taxon>Peptostreptococcales</taxon>
        <taxon>Peptostreptococcaceae</taxon>
        <taxon>Intestinibacter</taxon>
    </lineage>
</organism>
<protein>
    <submittedName>
        <fullName evidence="1">Uncharacterized protein</fullName>
    </submittedName>
</protein>
<dbReference type="EMBL" id="JAHLOQ010000005">
    <property type="protein sequence ID" value="MBU5335461.1"/>
    <property type="molecule type" value="Genomic_DNA"/>
</dbReference>
<dbReference type="RefSeq" id="WP_216568591.1">
    <property type="nucleotide sequence ID" value="NZ_JAHLOQ010000005.1"/>
</dbReference>
<accession>A0ABS6DVZ1</accession>
<gene>
    <name evidence="1" type="ORF">KQI20_03320</name>
</gene>
<evidence type="ECO:0000313" key="2">
    <source>
        <dbReference type="Proteomes" id="UP001196301"/>
    </source>
</evidence>
<proteinExistence type="predicted"/>
<reference evidence="1 2" key="1">
    <citation type="submission" date="2021-06" db="EMBL/GenBank/DDBJ databases">
        <authorList>
            <person name="Sun Q."/>
            <person name="Li D."/>
        </authorList>
    </citation>
    <scope>NUCLEOTIDE SEQUENCE [LARGE SCALE GENOMIC DNA]</scope>
    <source>
        <strain evidence="1 2">N19</strain>
    </source>
</reference>
<dbReference type="Proteomes" id="UP001196301">
    <property type="component" value="Unassembled WGS sequence"/>
</dbReference>
<evidence type="ECO:0000313" key="1">
    <source>
        <dbReference type="EMBL" id="MBU5335461.1"/>
    </source>
</evidence>